<accession>A0A517WCY6</accession>
<dbReference type="AlphaFoldDB" id="A0A517WCY6"/>
<sequence>MADTNRYPGGFHLKLSDLIPDREIDPETIKRVRQSADRSLREAWERLLPKSFEPSDFR</sequence>
<dbReference type="EMBL" id="CP036347">
    <property type="protein sequence ID" value="QDU03121.1"/>
    <property type="molecule type" value="Genomic_DNA"/>
</dbReference>
<proteinExistence type="predicted"/>
<name>A0A517WCY6_9PLAN</name>
<evidence type="ECO:0000313" key="1">
    <source>
        <dbReference type="EMBL" id="QDU03121.1"/>
    </source>
</evidence>
<reference evidence="1 2" key="1">
    <citation type="submission" date="2019-02" db="EMBL/GenBank/DDBJ databases">
        <title>Deep-cultivation of Planctomycetes and their phenomic and genomic characterization uncovers novel biology.</title>
        <authorList>
            <person name="Wiegand S."/>
            <person name="Jogler M."/>
            <person name="Boedeker C."/>
            <person name="Pinto D."/>
            <person name="Vollmers J."/>
            <person name="Rivas-Marin E."/>
            <person name="Kohn T."/>
            <person name="Peeters S.H."/>
            <person name="Heuer A."/>
            <person name="Rast P."/>
            <person name="Oberbeckmann S."/>
            <person name="Bunk B."/>
            <person name="Jeske O."/>
            <person name="Meyerdierks A."/>
            <person name="Storesund J.E."/>
            <person name="Kallscheuer N."/>
            <person name="Luecker S."/>
            <person name="Lage O.M."/>
            <person name="Pohl T."/>
            <person name="Merkel B.J."/>
            <person name="Hornburger P."/>
            <person name="Mueller R.-W."/>
            <person name="Bruemmer F."/>
            <person name="Labrenz M."/>
            <person name="Spormann A.M."/>
            <person name="Op den Camp H."/>
            <person name="Overmann J."/>
            <person name="Amann R."/>
            <person name="Jetten M.S.M."/>
            <person name="Mascher T."/>
            <person name="Medema M.H."/>
            <person name="Devos D.P."/>
            <person name="Kaster A.-K."/>
            <person name="Ovreas L."/>
            <person name="Rohde M."/>
            <person name="Galperin M.Y."/>
            <person name="Jogler C."/>
        </authorList>
    </citation>
    <scope>NUCLEOTIDE SEQUENCE [LARGE SCALE GENOMIC DNA]</scope>
    <source>
        <strain evidence="1 2">V6</strain>
    </source>
</reference>
<organism evidence="1 2">
    <name type="scientific">Gimesia chilikensis</name>
    <dbReference type="NCBI Taxonomy" id="2605989"/>
    <lineage>
        <taxon>Bacteria</taxon>
        <taxon>Pseudomonadati</taxon>
        <taxon>Planctomycetota</taxon>
        <taxon>Planctomycetia</taxon>
        <taxon>Planctomycetales</taxon>
        <taxon>Planctomycetaceae</taxon>
        <taxon>Gimesia</taxon>
    </lineage>
</organism>
<evidence type="ECO:0000313" key="2">
    <source>
        <dbReference type="Proteomes" id="UP000320722"/>
    </source>
</evidence>
<gene>
    <name evidence="1" type="ORF">V6x_28330</name>
</gene>
<dbReference type="RefSeq" id="WP_197999865.1">
    <property type="nucleotide sequence ID" value="NZ_CP036347.1"/>
</dbReference>
<protein>
    <submittedName>
        <fullName evidence="1">Uncharacterized protein</fullName>
    </submittedName>
</protein>
<dbReference type="Proteomes" id="UP000320722">
    <property type="component" value="Chromosome"/>
</dbReference>